<gene>
    <name evidence="4" type="ORF">MIND_00242700</name>
</gene>
<keyword evidence="1" id="KW-0175">Coiled coil</keyword>
<dbReference type="PANTHER" id="PTHR38044">
    <property type="entry name" value="BOUQUET FORMATION PROTEIN 4"/>
    <property type="match status" value="1"/>
</dbReference>
<sequence length="368" mass="39534">MSSRPALPSQLANTHIASLLQSGTIPPVKYQILNVQGGTEILVGRLKVDTPTPSGHAFILRRYDTGAVSLTTMFRAAYPMADAGAYPKTGLNTPTYLPAPESEKREFQWVKENYDLSGNNGSSRDPSSIPRLAGTWVSTDVAIELGEAYSLGELIHSVVEAQPDPNANYRRSGKGKDGAATTPSKTLPTPPRASPNPPTKRRKEASPAPAPLVVSPRRSARTKSPKPASQPIPSLTSVVKASKKSSRRTEVETLAGSDETAVDDDAGVAAVEGSASSELREEDLAEQRKLISDLKEQRDKARSDVSKTVKRAREDEDKPLAFDFKEPQVGERVIATNSRISPSQKSAVWGVMAFAFGVTAASFLPNLF</sequence>
<accession>A0A8H6T995</accession>
<dbReference type="SUPFAM" id="SSF54616">
    <property type="entry name" value="DNA-binding domain of Mlu1-box binding protein MBP1"/>
    <property type="match status" value="1"/>
</dbReference>
<evidence type="ECO:0000256" key="1">
    <source>
        <dbReference type="SAM" id="Coils"/>
    </source>
</evidence>
<dbReference type="Proteomes" id="UP000636479">
    <property type="component" value="Unassembled WGS sequence"/>
</dbReference>
<dbReference type="GO" id="GO:1990862">
    <property type="term" value="C:nuclear membrane complex Bqt3-Bqt4"/>
    <property type="evidence" value="ECO:0007669"/>
    <property type="project" value="InterPro"/>
</dbReference>
<proteinExistence type="predicted"/>
<evidence type="ECO:0000256" key="2">
    <source>
        <dbReference type="SAM" id="MobiDB-lite"/>
    </source>
</evidence>
<feature type="compositionally biased region" description="Pro residues" evidence="2">
    <location>
        <begin position="188"/>
        <end position="198"/>
    </location>
</feature>
<feature type="domain" description="HTH APSES-type" evidence="3">
    <location>
        <begin position="37"/>
        <end position="170"/>
    </location>
</feature>
<dbReference type="RefSeq" id="XP_037224405.1">
    <property type="nucleotide sequence ID" value="XM_037359310.1"/>
</dbReference>
<protein>
    <submittedName>
        <fullName evidence="4">APSES transcription factor</fullName>
    </submittedName>
</protein>
<dbReference type="PROSITE" id="PS51299">
    <property type="entry name" value="HTH_APSES"/>
    <property type="match status" value="1"/>
</dbReference>
<dbReference type="GO" id="GO:0003677">
    <property type="term" value="F:DNA binding"/>
    <property type="evidence" value="ECO:0007669"/>
    <property type="project" value="InterPro"/>
</dbReference>
<dbReference type="GO" id="GO:0070197">
    <property type="term" value="P:meiotic attachment of telomere to nuclear envelope"/>
    <property type="evidence" value="ECO:0007669"/>
    <property type="project" value="InterPro"/>
</dbReference>
<dbReference type="EMBL" id="JACAZF010000002">
    <property type="protein sequence ID" value="KAF7312297.1"/>
    <property type="molecule type" value="Genomic_DNA"/>
</dbReference>
<dbReference type="GeneID" id="59341826"/>
<dbReference type="PANTHER" id="PTHR38044:SF1">
    <property type="entry name" value="BOUQUET FORMATION PROTEIN 4"/>
    <property type="match status" value="1"/>
</dbReference>
<dbReference type="GO" id="GO:0044820">
    <property type="term" value="P:mitotic telomere tethering at nuclear periphery"/>
    <property type="evidence" value="ECO:0007669"/>
    <property type="project" value="TreeGrafter"/>
</dbReference>
<organism evidence="4 5">
    <name type="scientific">Mycena indigotica</name>
    <dbReference type="NCBI Taxonomy" id="2126181"/>
    <lineage>
        <taxon>Eukaryota</taxon>
        <taxon>Fungi</taxon>
        <taxon>Dikarya</taxon>
        <taxon>Basidiomycota</taxon>
        <taxon>Agaricomycotina</taxon>
        <taxon>Agaricomycetes</taxon>
        <taxon>Agaricomycetidae</taxon>
        <taxon>Agaricales</taxon>
        <taxon>Marasmiineae</taxon>
        <taxon>Mycenaceae</taxon>
        <taxon>Mycena</taxon>
    </lineage>
</organism>
<comment type="caution">
    <text evidence="4">The sequence shown here is derived from an EMBL/GenBank/DDBJ whole genome shotgun (WGS) entry which is preliminary data.</text>
</comment>
<feature type="coiled-coil region" evidence="1">
    <location>
        <begin position="284"/>
        <end position="311"/>
    </location>
</feature>
<dbReference type="AlphaFoldDB" id="A0A8H6T995"/>
<evidence type="ECO:0000313" key="4">
    <source>
        <dbReference type="EMBL" id="KAF7312297.1"/>
    </source>
</evidence>
<evidence type="ECO:0000259" key="3">
    <source>
        <dbReference type="PROSITE" id="PS51299"/>
    </source>
</evidence>
<dbReference type="InterPro" id="IPR036887">
    <property type="entry name" value="HTH_APSES_sf"/>
</dbReference>
<reference evidence="4" key="1">
    <citation type="submission" date="2020-05" db="EMBL/GenBank/DDBJ databases">
        <title>Mycena genomes resolve the evolution of fungal bioluminescence.</title>
        <authorList>
            <person name="Tsai I.J."/>
        </authorList>
    </citation>
    <scope>NUCLEOTIDE SEQUENCE</scope>
    <source>
        <strain evidence="4">171206Taipei</strain>
    </source>
</reference>
<feature type="region of interest" description="Disordered" evidence="2">
    <location>
        <begin position="162"/>
        <end position="266"/>
    </location>
</feature>
<name>A0A8H6T995_9AGAR</name>
<dbReference type="InterPro" id="IPR003163">
    <property type="entry name" value="Tscrpt_reg_HTH_APSES-type"/>
</dbReference>
<dbReference type="OrthoDB" id="5346159at2759"/>
<dbReference type="InterPro" id="IPR037548">
    <property type="entry name" value="Bqt4"/>
</dbReference>
<keyword evidence="5" id="KW-1185">Reference proteome</keyword>
<evidence type="ECO:0000313" key="5">
    <source>
        <dbReference type="Proteomes" id="UP000636479"/>
    </source>
</evidence>